<name>A0A1B7X3R9_APHFL</name>
<keyword evidence="1" id="KW-0472">Membrane</keyword>
<evidence type="ECO:0000313" key="2">
    <source>
        <dbReference type="EMBL" id="OBQ43983.1"/>
    </source>
</evidence>
<accession>A0A1B7X3R9</accession>
<dbReference type="AlphaFoldDB" id="A0A1B7X3R9"/>
<keyword evidence="1" id="KW-1133">Transmembrane helix</keyword>
<dbReference type="EMBL" id="LJOW01000036">
    <property type="protein sequence ID" value="OBQ43983.1"/>
    <property type="molecule type" value="Genomic_DNA"/>
</dbReference>
<reference evidence="2 3" key="1">
    <citation type="submission" date="2015-09" db="EMBL/GenBank/DDBJ databases">
        <title>Aphanizomenon flos-aquae WA102.</title>
        <authorList>
            <person name="Driscoll C."/>
        </authorList>
    </citation>
    <scope>NUCLEOTIDE SEQUENCE [LARGE SCALE GENOMIC DNA]</scope>
    <source>
        <strain evidence="2">WA102</strain>
    </source>
</reference>
<feature type="transmembrane region" description="Helical" evidence="1">
    <location>
        <begin position="26"/>
        <end position="44"/>
    </location>
</feature>
<sequence>MAAKKDVNVSANPLPISFSQFSKDPIKGTMFLVIIGITVLYVDIRGNFNNQINSQDARITNLEYKDSLKTQALIECKTALSSTTTKLETLDALGAIKSTVK</sequence>
<proteinExistence type="predicted"/>
<evidence type="ECO:0000313" key="3">
    <source>
        <dbReference type="Proteomes" id="UP000092093"/>
    </source>
</evidence>
<organism evidence="2 3">
    <name type="scientific">Aphanizomenon flos-aquae WA102</name>
    <dbReference type="NCBI Taxonomy" id="1710896"/>
    <lineage>
        <taxon>Bacteria</taxon>
        <taxon>Bacillati</taxon>
        <taxon>Cyanobacteriota</taxon>
        <taxon>Cyanophyceae</taxon>
        <taxon>Nostocales</taxon>
        <taxon>Aphanizomenonaceae</taxon>
        <taxon>Aphanizomenon</taxon>
    </lineage>
</organism>
<evidence type="ECO:0008006" key="4">
    <source>
        <dbReference type="Google" id="ProtNLM"/>
    </source>
</evidence>
<comment type="caution">
    <text evidence="2">The sequence shown here is derived from an EMBL/GenBank/DDBJ whole genome shotgun (WGS) entry which is preliminary data.</text>
</comment>
<protein>
    <recommendedName>
        <fullName evidence="4">Chemotaxis methyl-accepting receptor HlyB-like 4HB MCP domain-containing protein</fullName>
    </recommendedName>
</protein>
<dbReference type="Proteomes" id="UP000092093">
    <property type="component" value="Unassembled WGS sequence"/>
</dbReference>
<keyword evidence="1" id="KW-0812">Transmembrane</keyword>
<gene>
    <name evidence="2" type="ORF">AN484_09570</name>
</gene>
<evidence type="ECO:0000256" key="1">
    <source>
        <dbReference type="SAM" id="Phobius"/>
    </source>
</evidence>